<keyword evidence="6 7" id="KW-0408">Iron</keyword>
<evidence type="ECO:0000256" key="3">
    <source>
        <dbReference type="ARBA" id="ARBA00022723"/>
    </source>
</evidence>
<keyword evidence="4 8" id="KW-0732">Signal</keyword>
<evidence type="ECO:0000256" key="4">
    <source>
        <dbReference type="ARBA" id="ARBA00022729"/>
    </source>
</evidence>
<evidence type="ECO:0000313" key="10">
    <source>
        <dbReference type="EMBL" id="ABJ81783.1"/>
    </source>
</evidence>
<keyword evidence="2 7" id="KW-0349">Heme</keyword>
<keyword evidence="3 7" id="KW-0479">Metal-binding</keyword>
<evidence type="ECO:0000256" key="1">
    <source>
        <dbReference type="ARBA" id="ARBA00004196"/>
    </source>
</evidence>
<protein>
    <recommendedName>
        <fullName evidence="9">Cytochrome c domain-containing protein</fullName>
    </recommendedName>
</protein>
<sequence length="599" mass="64666" precursor="true">MRSSLMVRRVLLLLSLGIPVAAFAQIGSLKTVTVPAVPDLERYVRDRHVLLVLGKSLFWDMQVGSDGRTACATCHFHAGADHRAQNQISNPKGPFEPNHLMTLDDFPFRVFADTSNNQSPLLRDSGQRTGSAGIVRRSFLGLTGVGPEEGIDLPDAPAFRVAGRNTRQVTPRNAPSIINAALNVRNFFDGRASDVFTGRTPFGDSDPRPNALVASEGQLAPERVRLTNSSLASQAVAPPVNPVEMSYEGRTWPTIGRKLLSARPLANQNVEADDSVLGAYANPGGPGLDRSHTYFSLVQAAFQPAYWDSTQLADENGFTQAESNFSLFFGLAIQAYESTLIADDSRYDQYTEGKVDALTARERSGLAVLETRAFCPFCHSGPELTTASFTYAARKGLIDSVLTGKPGSLELRLSDSGFFHTGVRPAAEDPGLEALDDFGVPISLAARSSTQRLAIDGAFKVPSLRNVEFTGPYFQNGGQATLEQVVDFYARGGDFPDSPDLPVEIVAIPLAASDRADLVAFLKSLTDDRVRFERAPFDHPELCVPTGYPDSSPIDRWAGIPAVGRGGNPVPLQTFEELLRGVGTDGSRTHTLTDRCAIP</sequence>
<accession>Q02AY3</accession>
<evidence type="ECO:0000256" key="6">
    <source>
        <dbReference type="ARBA" id="ARBA00023004"/>
    </source>
</evidence>
<dbReference type="PANTHER" id="PTHR30600">
    <property type="entry name" value="CYTOCHROME C PEROXIDASE-RELATED"/>
    <property type="match status" value="1"/>
</dbReference>
<organism evidence="10">
    <name type="scientific">Solibacter usitatus (strain Ellin6076)</name>
    <dbReference type="NCBI Taxonomy" id="234267"/>
    <lineage>
        <taxon>Bacteria</taxon>
        <taxon>Pseudomonadati</taxon>
        <taxon>Acidobacteriota</taxon>
        <taxon>Terriglobia</taxon>
        <taxon>Bryobacterales</taxon>
        <taxon>Solibacteraceae</taxon>
        <taxon>Candidatus Solibacter</taxon>
    </lineage>
</organism>
<evidence type="ECO:0000256" key="8">
    <source>
        <dbReference type="SAM" id="SignalP"/>
    </source>
</evidence>
<dbReference type="InterPro" id="IPR009056">
    <property type="entry name" value="Cyt_c-like_dom"/>
</dbReference>
<dbReference type="EMBL" id="CP000473">
    <property type="protein sequence ID" value="ABJ81783.1"/>
    <property type="molecule type" value="Genomic_DNA"/>
</dbReference>
<keyword evidence="5" id="KW-0560">Oxidoreductase</keyword>
<dbReference type="OrthoDB" id="9772811at2"/>
<evidence type="ECO:0000256" key="2">
    <source>
        <dbReference type="ARBA" id="ARBA00022617"/>
    </source>
</evidence>
<dbReference type="Pfam" id="PF03150">
    <property type="entry name" value="CCP_MauG"/>
    <property type="match status" value="1"/>
</dbReference>
<name>Q02AY3_SOLUE</name>
<dbReference type="STRING" id="234267.Acid_0784"/>
<evidence type="ECO:0000256" key="5">
    <source>
        <dbReference type="ARBA" id="ARBA00023002"/>
    </source>
</evidence>
<dbReference type="HOGENOM" id="CLU_420256_0_0_0"/>
<dbReference type="GO" id="GO:0009055">
    <property type="term" value="F:electron transfer activity"/>
    <property type="evidence" value="ECO:0007669"/>
    <property type="project" value="InterPro"/>
</dbReference>
<feature type="domain" description="Cytochrome c" evidence="9">
    <location>
        <begin position="360"/>
        <end position="526"/>
    </location>
</feature>
<dbReference type="KEGG" id="sus:Acid_0784"/>
<feature type="chain" id="PRO_5004163522" description="Cytochrome c domain-containing protein" evidence="8">
    <location>
        <begin position="25"/>
        <end position="599"/>
    </location>
</feature>
<dbReference type="eggNOG" id="COG1858">
    <property type="taxonomic scope" value="Bacteria"/>
</dbReference>
<dbReference type="PANTHER" id="PTHR30600:SF10">
    <property type="entry name" value="BLL6722 PROTEIN"/>
    <property type="match status" value="1"/>
</dbReference>
<dbReference type="Gene3D" id="1.10.760.10">
    <property type="entry name" value="Cytochrome c-like domain"/>
    <property type="match status" value="2"/>
</dbReference>
<evidence type="ECO:0000259" key="9">
    <source>
        <dbReference type="PROSITE" id="PS51007"/>
    </source>
</evidence>
<dbReference type="GO" id="GO:0046872">
    <property type="term" value="F:metal ion binding"/>
    <property type="evidence" value="ECO:0007669"/>
    <property type="project" value="UniProtKB-KW"/>
</dbReference>
<reference evidence="10" key="1">
    <citation type="submission" date="2006-10" db="EMBL/GenBank/DDBJ databases">
        <title>Complete sequence of Solibacter usitatus Ellin6076.</title>
        <authorList>
            <consortium name="US DOE Joint Genome Institute"/>
            <person name="Copeland A."/>
            <person name="Lucas S."/>
            <person name="Lapidus A."/>
            <person name="Barry K."/>
            <person name="Detter J.C."/>
            <person name="Glavina del Rio T."/>
            <person name="Hammon N."/>
            <person name="Israni S."/>
            <person name="Dalin E."/>
            <person name="Tice H."/>
            <person name="Pitluck S."/>
            <person name="Thompson L.S."/>
            <person name="Brettin T."/>
            <person name="Bruce D."/>
            <person name="Han C."/>
            <person name="Tapia R."/>
            <person name="Gilna P."/>
            <person name="Schmutz J."/>
            <person name="Larimer F."/>
            <person name="Land M."/>
            <person name="Hauser L."/>
            <person name="Kyrpides N."/>
            <person name="Mikhailova N."/>
            <person name="Janssen P.H."/>
            <person name="Kuske C.R."/>
            <person name="Richardson P."/>
        </authorList>
    </citation>
    <scope>NUCLEOTIDE SEQUENCE</scope>
    <source>
        <strain evidence="10">Ellin6076</strain>
    </source>
</reference>
<comment type="subcellular location">
    <subcellularLocation>
        <location evidence="1">Cell envelope</location>
    </subcellularLocation>
</comment>
<evidence type="ECO:0000256" key="7">
    <source>
        <dbReference type="PROSITE-ProRule" id="PRU00433"/>
    </source>
</evidence>
<dbReference type="InParanoid" id="Q02AY3"/>
<dbReference type="GO" id="GO:0004130">
    <property type="term" value="F:cytochrome-c peroxidase activity"/>
    <property type="evidence" value="ECO:0007669"/>
    <property type="project" value="TreeGrafter"/>
</dbReference>
<proteinExistence type="predicted"/>
<dbReference type="SUPFAM" id="SSF46626">
    <property type="entry name" value="Cytochrome c"/>
    <property type="match status" value="2"/>
</dbReference>
<dbReference type="PROSITE" id="PS51007">
    <property type="entry name" value="CYTC"/>
    <property type="match status" value="1"/>
</dbReference>
<dbReference type="InterPro" id="IPR004852">
    <property type="entry name" value="Di-haem_cyt_c_peroxidsae"/>
</dbReference>
<dbReference type="GO" id="GO:0030313">
    <property type="term" value="C:cell envelope"/>
    <property type="evidence" value="ECO:0007669"/>
    <property type="project" value="UniProtKB-SubCell"/>
</dbReference>
<feature type="signal peptide" evidence="8">
    <location>
        <begin position="1"/>
        <end position="24"/>
    </location>
</feature>
<dbReference type="InterPro" id="IPR036909">
    <property type="entry name" value="Cyt_c-like_dom_sf"/>
</dbReference>
<gene>
    <name evidence="10" type="ordered locus">Acid_0784</name>
</gene>
<dbReference type="AlphaFoldDB" id="Q02AY3"/>
<dbReference type="GO" id="GO:0020037">
    <property type="term" value="F:heme binding"/>
    <property type="evidence" value="ECO:0007669"/>
    <property type="project" value="InterPro"/>
</dbReference>
<dbReference type="InterPro" id="IPR051395">
    <property type="entry name" value="Cytochrome_c_Peroxidase/MauG"/>
</dbReference>